<feature type="domain" description="Leucine-binding protein" evidence="3">
    <location>
        <begin position="7"/>
        <end position="95"/>
    </location>
</feature>
<proteinExistence type="inferred from homology"/>
<evidence type="ECO:0000256" key="2">
    <source>
        <dbReference type="ARBA" id="ARBA00022729"/>
    </source>
</evidence>
<reference evidence="5" key="1">
    <citation type="journal article" date="2019" name="Int. J. Syst. Evol. Microbiol.">
        <title>The Global Catalogue of Microorganisms (GCM) 10K type strain sequencing project: providing services to taxonomists for standard genome sequencing and annotation.</title>
        <authorList>
            <consortium name="The Broad Institute Genomics Platform"/>
            <consortium name="The Broad Institute Genome Sequencing Center for Infectious Disease"/>
            <person name="Wu L."/>
            <person name="Ma J."/>
        </authorList>
    </citation>
    <scope>NUCLEOTIDE SEQUENCE [LARGE SCALE GENOMIC DNA]</scope>
    <source>
        <strain evidence="5">KCTC 42087</strain>
    </source>
</reference>
<evidence type="ECO:0000256" key="1">
    <source>
        <dbReference type="ARBA" id="ARBA00010062"/>
    </source>
</evidence>
<dbReference type="InterPro" id="IPR028081">
    <property type="entry name" value="Leu-bd"/>
</dbReference>
<comment type="similarity">
    <text evidence="1">Belongs to the leucine-binding protein family.</text>
</comment>
<name>A0ABW0ZV88_9ACTN</name>
<dbReference type="Proteomes" id="UP001596074">
    <property type="component" value="Unassembled WGS sequence"/>
</dbReference>
<comment type="caution">
    <text evidence="4">The sequence shown here is derived from an EMBL/GenBank/DDBJ whole genome shotgun (WGS) entry which is preliminary data.</text>
</comment>
<dbReference type="InterPro" id="IPR028082">
    <property type="entry name" value="Peripla_BP_I"/>
</dbReference>
<keyword evidence="2" id="KW-0732">Signal</keyword>
<evidence type="ECO:0000313" key="5">
    <source>
        <dbReference type="Proteomes" id="UP001596074"/>
    </source>
</evidence>
<protein>
    <submittedName>
        <fullName evidence="4">ABC transporter substrate-binding protein</fullName>
    </submittedName>
</protein>
<organism evidence="4 5">
    <name type="scientific">Actinomadura rugatobispora</name>
    <dbReference type="NCBI Taxonomy" id="1994"/>
    <lineage>
        <taxon>Bacteria</taxon>
        <taxon>Bacillati</taxon>
        <taxon>Actinomycetota</taxon>
        <taxon>Actinomycetes</taxon>
        <taxon>Streptosporangiales</taxon>
        <taxon>Thermomonosporaceae</taxon>
        <taxon>Actinomadura</taxon>
    </lineage>
</organism>
<accession>A0ABW0ZV88</accession>
<dbReference type="Pfam" id="PF13458">
    <property type="entry name" value="Peripla_BP_6"/>
    <property type="match status" value="1"/>
</dbReference>
<dbReference type="EMBL" id="JBHSON010000004">
    <property type="protein sequence ID" value="MFC5744710.1"/>
    <property type="molecule type" value="Genomic_DNA"/>
</dbReference>
<evidence type="ECO:0000313" key="4">
    <source>
        <dbReference type="EMBL" id="MFC5744710.1"/>
    </source>
</evidence>
<gene>
    <name evidence="4" type="ORF">ACFPZN_03665</name>
</gene>
<keyword evidence="5" id="KW-1185">Reference proteome</keyword>
<dbReference type="PANTHER" id="PTHR30483:SF6">
    <property type="entry name" value="PERIPLASMIC BINDING PROTEIN OF ABC TRANSPORTER FOR NATURAL AMINO ACIDS"/>
    <property type="match status" value="1"/>
</dbReference>
<dbReference type="RefSeq" id="WP_378280113.1">
    <property type="nucleotide sequence ID" value="NZ_JBHSON010000004.1"/>
</dbReference>
<sequence length="111" mass="12207">MTTAPAPIRIGYCLSLTGSLADNSRSARLAHEIWREDVNGRGGLLGRPVEFVRYDDQGNADLVPGIYERLTDEDKVDLVIGGYGTNTLLPAMPLMVEREPTTRFSIRTTSP</sequence>
<evidence type="ECO:0000259" key="3">
    <source>
        <dbReference type="Pfam" id="PF13458"/>
    </source>
</evidence>
<dbReference type="SUPFAM" id="SSF53822">
    <property type="entry name" value="Periplasmic binding protein-like I"/>
    <property type="match status" value="1"/>
</dbReference>
<dbReference type="Gene3D" id="3.40.50.2300">
    <property type="match status" value="1"/>
</dbReference>
<dbReference type="InterPro" id="IPR051010">
    <property type="entry name" value="BCAA_transport"/>
</dbReference>
<dbReference type="PANTHER" id="PTHR30483">
    <property type="entry name" value="LEUCINE-SPECIFIC-BINDING PROTEIN"/>
    <property type="match status" value="1"/>
</dbReference>